<comment type="cofactor">
    <cofactor evidence="13">
        <name>Mg(2+)</name>
        <dbReference type="ChEBI" id="CHEBI:18420"/>
    </cofactor>
    <text evidence="13">Binds 2 magnesium ions per tetramer.</text>
</comment>
<evidence type="ECO:0000256" key="5">
    <source>
        <dbReference type="ARBA" id="ARBA00022598"/>
    </source>
</evidence>
<feature type="coiled-coil region" evidence="14">
    <location>
        <begin position="55"/>
        <end position="83"/>
    </location>
</feature>
<evidence type="ECO:0000256" key="13">
    <source>
        <dbReference type="HAMAP-Rule" id="MF_00281"/>
    </source>
</evidence>
<evidence type="ECO:0000313" key="16">
    <source>
        <dbReference type="EMBL" id="TKJ44209.1"/>
    </source>
</evidence>
<dbReference type="GO" id="GO:0000049">
    <property type="term" value="F:tRNA binding"/>
    <property type="evidence" value="ECO:0007669"/>
    <property type="project" value="InterPro"/>
</dbReference>
<dbReference type="FunFam" id="3.30.930.10:FF:000089">
    <property type="entry name" value="Phenylalanine--tRNA ligase alpha subunit"/>
    <property type="match status" value="1"/>
</dbReference>
<evidence type="ECO:0000256" key="10">
    <source>
        <dbReference type="ARBA" id="ARBA00022917"/>
    </source>
</evidence>
<evidence type="ECO:0000259" key="15">
    <source>
        <dbReference type="PROSITE" id="PS50862"/>
    </source>
</evidence>
<organism evidence="16 17">
    <name type="scientific">candidate division TA06 bacterium B3_TA06</name>
    <dbReference type="NCBI Taxonomy" id="2012487"/>
    <lineage>
        <taxon>Bacteria</taxon>
        <taxon>Bacteria division TA06</taxon>
    </lineage>
</organism>
<evidence type="ECO:0000256" key="6">
    <source>
        <dbReference type="ARBA" id="ARBA00022723"/>
    </source>
</evidence>
<evidence type="ECO:0000256" key="7">
    <source>
        <dbReference type="ARBA" id="ARBA00022741"/>
    </source>
</evidence>
<name>A0A532VAI1_UNCT6</name>
<dbReference type="HAMAP" id="MF_00281">
    <property type="entry name" value="Phe_tRNA_synth_alpha1"/>
    <property type="match status" value="1"/>
</dbReference>
<keyword evidence="14" id="KW-0175">Coiled coil</keyword>
<keyword evidence="9 13" id="KW-0460">Magnesium</keyword>
<dbReference type="SUPFAM" id="SSF46589">
    <property type="entry name" value="tRNA-binding arm"/>
    <property type="match status" value="1"/>
</dbReference>
<proteinExistence type="inferred from homology"/>
<evidence type="ECO:0000256" key="8">
    <source>
        <dbReference type="ARBA" id="ARBA00022840"/>
    </source>
</evidence>
<keyword evidence="5 13" id="KW-0436">Ligase</keyword>
<sequence>MQERLALLKKQALAEIAAASTPAELERLRIRYMGRKAGELTLVLRSLEGLSEKERRSVGQTANALKNELAEALEKRRAQLETKSASEAIDLTLPGRKRFIGYKHPITLVTDRIVEIFVGMGFEEILGPEIETDWYNFEALNIPEGHPARGEMFGNFYLPGGLLLRSHTSPVQIRVMEKMPPPVRVIAPGRVYRRDAFDSSHSPVFYQVEGLYVDEGVSLADLKGTLEVFSQEIFGSDIGVRFSPSYFPFTEPSAELSISCVICGGEGCKVCAHTGWVEILGCGMVHPQVLRNVGYDPERVSGFAFGMGVERIAMIHYRIDDIRHFYSNDLRFLRQFRET</sequence>
<dbReference type="InterPro" id="IPR002319">
    <property type="entry name" value="Phenylalanyl-tRNA_Synthase"/>
</dbReference>
<protein>
    <recommendedName>
        <fullName evidence="13">Phenylalanine--tRNA ligase alpha subunit</fullName>
        <ecNumber evidence="13">6.1.1.20</ecNumber>
    </recommendedName>
    <alternativeName>
        <fullName evidence="13">Phenylalanyl-tRNA synthetase alpha subunit</fullName>
        <shortName evidence="13">PheRS</shortName>
    </alternativeName>
</protein>
<evidence type="ECO:0000256" key="9">
    <source>
        <dbReference type="ARBA" id="ARBA00022842"/>
    </source>
</evidence>
<dbReference type="EMBL" id="NJBO01000001">
    <property type="protein sequence ID" value="TKJ44209.1"/>
    <property type="molecule type" value="Genomic_DNA"/>
</dbReference>
<dbReference type="Gene3D" id="3.30.930.10">
    <property type="entry name" value="Bira Bifunctional Protein, Domain 2"/>
    <property type="match status" value="1"/>
</dbReference>
<comment type="catalytic activity">
    <reaction evidence="12 13">
        <text>tRNA(Phe) + L-phenylalanine + ATP = L-phenylalanyl-tRNA(Phe) + AMP + diphosphate + H(+)</text>
        <dbReference type="Rhea" id="RHEA:19413"/>
        <dbReference type="Rhea" id="RHEA-COMP:9668"/>
        <dbReference type="Rhea" id="RHEA-COMP:9699"/>
        <dbReference type="ChEBI" id="CHEBI:15378"/>
        <dbReference type="ChEBI" id="CHEBI:30616"/>
        <dbReference type="ChEBI" id="CHEBI:33019"/>
        <dbReference type="ChEBI" id="CHEBI:58095"/>
        <dbReference type="ChEBI" id="CHEBI:78442"/>
        <dbReference type="ChEBI" id="CHEBI:78531"/>
        <dbReference type="ChEBI" id="CHEBI:456215"/>
        <dbReference type="EC" id="6.1.1.20"/>
    </reaction>
</comment>
<dbReference type="Pfam" id="PF01409">
    <property type="entry name" value="tRNA-synt_2d"/>
    <property type="match status" value="1"/>
</dbReference>
<evidence type="ECO:0000256" key="4">
    <source>
        <dbReference type="ARBA" id="ARBA00022490"/>
    </source>
</evidence>
<feature type="domain" description="Aminoacyl-transfer RNA synthetases class-II family profile" evidence="15">
    <location>
        <begin position="113"/>
        <end position="335"/>
    </location>
</feature>
<dbReference type="PROSITE" id="PS50862">
    <property type="entry name" value="AA_TRNA_LIGASE_II"/>
    <property type="match status" value="1"/>
</dbReference>
<evidence type="ECO:0000256" key="3">
    <source>
        <dbReference type="ARBA" id="ARBA00011209"/>
    </source>
</evidence>
<evidence type="ECO:0000256" key="11">
    <source>
        <dbReference type="ARBA" id="ARBA00023146"/>
    </source>
</evidence>
<dbReference type="InterPro" id="IPR004188">
    <property type="entry name" value="Phe-tRNA_ligase_II_N"/>
</dbReference>
<evidence type="ECO:0000256" key="1">
    <source>
        <dbReference type="ARBA" id="ARBA00004496"/>
    </source>
</evidence>
<dbReference type="NCBIfam" id="TIGR00468">
    <property type="entry name" value="pheS"/>
    <property type="match status" value="1"/>
</dbReference>
<evidence type="ECO:0000256" key="12">
    <source>
        <dbReference type="ARBA" id="ARBA00049255"/>
    </source>
</evidence>
<dbReference type="InterPro" id="IPR010978">
    <property type="entry name" value="tRNA-bd_arm"/>
</dbReference>
<dbReference type="SUPFAM" id="SSF55681">
    <property type="entry name" value="Class II aaRS and biotin synthetases"/>
    <property type="match status" value="1"/>
</dbReference>
<dbReference type="GO" id="GO:0000287">
    <property type="term" value="F:magnesium ion binding"/>
    <property type="evidence" value="ECO:0007669"/>
    <property type="project" value="UniProtKB-UniRule"/>
</dbReference>
<dbReference type="PANTHER" id="PTHR11538:SF41">
    <property type="entry name" value="PHENYLALANINE--TRNA LIGASE, MITOCHONDRIAL"/>
    <property type="match status" value="1"/>
</dbReference>
<keyword evidence="11 13" id="KW-0030">Aminoacyl-tRNA synthetase</keyword>
<dbReference type="CDD" id="cd00496">
    <property type="entry name" value="PheRS_alpha_core"/>
    <property type="match status" value="1"/>
</dbReference>
<dbReference type="EC" id="6.1.1.20" evidence="13"/>
<reference evidence="16 17" key="1">
    <citation type="submission" date="2017-06" db="EMBL/GenBank/DDBJ databases">
        <title>Novel microbial phyla capable of carbon fixation and sulfur reduction in deep-sea sediments.</title>
        <authorList>
            <person name="Huang J."/>
            <person name="Baker B."/>
            <person name="Wang Y."/>
        </authorList>
    </citation>
    <scope>NUCLEOTIDE SEQUENCE [LARGE SCALE GENOMIC DNA]</scope>
    <source>
        <strain evidence="16">B3_TA06</strain>
    </source>
</reference>
<evidence type="ECO:0000256" key="2">
    <source>
        <dbReference type="ARBA" id="ARBA00010207"/>
    </source>
</evidence>
<evidence type="ECO:0000313" key="17">
    <source>
        <dbReference type="Proteomes" id="UP000317778"/>
    </source>
</evidence>
<dbReference type="InterPro" id="IPR022911">
    <property type="entry name" value="Phe_tRNA_ligase_alpha1_bac"/>
</dbReference>
<keyword evidence="8 13" id="KW-0067">ATP-binding</keyword>
<comment type="subunit">
    <text evidence="3 13">Tetramer of two alpha and two beta subunits.</text>
</comment>
<dbReference type="InterPro" id="IPR006195">
    <property type="entry name" value="aa-tRNA-synth_II"/>
</dbReference>
<evidence type="ECO:0000256" key="14">
    <source>
        <dbReference type="SAM" id="Coils"/>
    </source>
</evidence>
<feature type="binding site" evidence="13">
    <location>
        <position position="251"/>
    </location>
    <ligand>
        <name>Mg(2+)</name>
        <dbReference type="ChEBI" id="CHEBI:18420"/>
        <note>shared with beta subunit</note>
    </ligand>
</feature>
<comment type="subcellular location">
    <subcellularLocation>
        <location evidence="1 13">Cytoplasm</location>
    </subcellularLocation>
</comment>
<comment type="caution">
    <text evidence="16">The sequence shown here is derived from an EMBL/GenBank/DDBJ whole genome shotgun (WGS) entry which is preliminary data.</text>
</comment>
<dbReference type="InterPro" id="IPR045864">
    <property type="entry name" value="aa-tRNA-synth_II/BPL/LPL"/>
</dbReference>
<keyword evidence="10 13" id="KW-0648">Protein biosynthesis</keyword>
<keyword evidence="7 13" id="KW-0547">Nucleotide-binding</keyword>
<dbReference type="InterPro" id="IPR004529">
    <property type="entry name" value="Phe-tRNA-synth_IIc_asu"/>
</dbReference>
<dbReference type="GO" id="GO:0005737">
    <property type="term" value="C:cytoplasm"/>
    <property type="evidence" value="ECO:0007669"/>
    <property type="project" value="UniProtKB-SubCell"/>
</dbReference>
<dbReference type="GO" id="GO:0006432">
    <property type="term" value="P:phenylalanyl-tRNA aminoacylation"/>
    <property type="evidence" value="ECO:0007669"/>
    <property type="project" value="UniProtKB-UniRule"/>
</dbReference>
<dbReference type="GO" id="GO:0005524">
    <property type="term" value="F:ATP binding"/>
    <property type="evidence" value="ECO:0007669"/>
    <property type="project" value="UniProtKB-UniRule"/>
</dbReference>
<dbReference type="Pfam" id="PF02912">
    <property type="entry name" value="Phe_tRNA-synt_N"/>
    <property type="match status" value="1"/>
</dbReference>
<dbReference type="Proteomes" id="UP000317778">
    <property type="component" value="Unassembled WGS sequence"/>
</dbReference>
<dbReference type="GO" id="GO:0004826">
    <property type="term" value="F:phenylalanine-tRNA ligase activity"/>
    <property type="evidence" value="ECO:0007669"/>
    <property type="project" value="UniProtKB-UniRule"/>
</dbReference>
<dbReference type="PANTHER" id="PTHR11538">
    <property type="entry name" value="PHENYLALANYL-TRNA SYNTHETASE"/>
    <property type="match status" value="1"/>
</dbReference>
<comment type="similarity">
    <text evidence="2 13">Belongs to the class-II aminoacyl-tRNA synthetase family. Phe-tRNA synthetase alpha subunit type 1 subfamily.</text>
</comment>
<dbReference type="AlphaFoldDB" id="A0A532VAI1"/>
<gene>
    <name evidence="13" type="primary">pheS</name>
    <name evidence="16" type="ORF">CEE36_00250</name>
</gene>
<keyword evidence="6 13" id="KW-0479">Metal-binding</keyword>
<accession>A0A532VAI1</accession>
<keyword evidence="4 13" id="KW-0963">Cytoplasm</keyword>